<protein>
    <recommendedName>
        <fullName evidence="3">Ead/Ea22-like family protein</fullName>
    </recommendedName>
</protein>
<proteinExistence type="predicted"/>
<organism evidence="1 2">
    <name type="scientific">Glaciimonas immobilis</name>
    <dbReference type="NCBI Taxonomy" id="728004"/>
    <lineage>
        <taxon>Bacteria</taxon>
        <taxon>Pseudomonadati</taxon>
        <taxon>Pseudomonadota</taxon>
        <taxon>Betaproteobacteria</taxon>
        <taxon>Burkholderiales</taxon>
        <taxon>Oxalobacteraceae</taxon>
        <taxon>Glaciimonas</taxon>
    </lineage>
</organism>
<accession>A0A840RVX5</accession>
<keyword evidence="2" id="KW-1185">Reference proteome</keyword>
<name>A0A840RVX5_9BURK</name>
<comment type="caution">
    <text evidence="1">The sequence shown here is derived from an EMBL/GenBank/DDBJ whole genome shotgun (WGS) entry which is preliminary data.</text>
</comment>
<dbReference type="AlphaFoldDB" id="A0A840RVX5"/>
<gene>
    <name evidence="1" type="ORF">HNR39_002666</name>
</gene>
<dbReference type="EMBL" id="JACHHQ010000005">
    <property type="protein sequence ID" value="MBB5200824.1"/>
    <property type="molecule type" value="Genomic_DNA"/>
</dbReference>
<evidence type="ECO:0000313" key="1">
    <source>
        <dbReference type="EMBL" id="MBB5200824.1"/>
    </source>
</evidence>
<evidence type="ECO:0008006" key="3">
    <source>
        <dbReference type="Google" id="ProtNLM"/>
    </source>
</evidence>
<dbReference type="RefSeq" id="WP_168055728.1">
    <property type="nucleotide sequence ID" value="NZ_JAAOZT010000007.1"/>
</dbReference>
<sequence>MTTEQKQDIAALKALAEAATTGPWEVRANAHPHYLGGFHKELLINTSWYHPQLGRQYPIVANSVGLGTEKNGPLTPLVLIEEKNAAYIAATNPLAVLAMIAHIEQLEAQLAEARKLPVFREACEMKRAGDQSVKIIFSSCRAASQFEKDVRSAGVQRGIESTKGKS</sequence>
<reference evidence="1 2" key="1">
    <citation type="submission" date="2020-08" db="EMBL/GenBank/DDBJ databases">
        <title>Genomic Encyclopedia of Type Strains, Phase IV (KMG-IV): sequencing the most valuable type-strain genomes for metagenomic binning, comparative biology and taxonomic classification.</title>
        <authorList>
            <person name="Goeker M."/>
        </authorList>
    </citation>
    <scope>NUCLEOTIDE SEQUENCE [LARGE SCALE GENOMIC DNA]</scope>
    <source>
        <strain evidence="1 2">DSM 23240</strain>
    </source>
</reference>
<dbReference type="Proteomes" id="UP000571084">
    <property type="component" value="Unassembled WGS sequence"/>
</dbReference>
<evidence type="ECO:0000313" key="2">
    <source>
        <dbReference type="Proteomes" id="UP000571084"/>
    </source>
</evidence>